<dbReference type="RefSeq" id="WP_126422684.1">
    <property type="nucleotide sequence ID" value="NZ_AP018827.1"/>
</dbReference>
<sequence>MLLPTDLWVSALIRRAEQGGAFAYVLKKGDARAGAVILKITHLRERETFILRQVTAGDEVKWMKPITSHDPEAIESYIERERRFDSDLWVVEIEDTEGRHFLTESIQLL</sequence>
<evidence type="ECO:0000313" key="1">
    <source>
        <dbReference type="EMBL" id="BBF81525.1"/>
    </source>
</evidence>
<dbReference type="OrthoDB" id="9809136at2"/>
<accession>A0A3G9G6F3</accession>
<dbReference type="EMBL" id="AP018827">
    <property type="protein sequence ID" value="BBF81525.1"/>
    <property type="molecule type" value="Genomic_DNA"/>
</dbReference>
<reference evidence="2" key="2">
    <citation type="journal article" date="2017" name="Plant Physiol. Biochem.">
        <title>Differential oxidative and antioxidative response of duckweed Lemna minor toward plant growth promoting/inhibiting bacteria.</title>
        <authorList>
            <person name="Ishizawa H."/>
            <person name="Kuroda M."/>
            <person name="Morikawa M."/>
            <person name="Ike M."/>
        </authorList>
    </citation>
    <scope>NUCLEOTIDE SEQUENCE [LARGE SCALE GENOMIC DNA]</scope>
    <source>
        <strain evidence="2">M6</strain>
    </source>
</reference>
<evidence type="ECO:0008006" key="3">
    <source>
        <dbReference type="Google" id="ProtNLM"/>
    </source>
</evidence>
<dbReference type="Pfam" id="PF07372">
    <property type="entry name" value="DUF1491"/>
    <property type="match status" value="1"/>
</dbReference>
<dbReference type="InterPro" id="IPR009964">
    <property type="entry name" value="DUF1491"/>
</dbReference>
<dbReference type="Proteomes" id="UP000278756">
    <property type="component" value="Chromosome 1"/>
</dbReference>
<protein>
    <recommendedName>
        <fullName evidence="3">ATP-dependent Zn protease</fullName>
    </recommendedName>
</protein>
<dbReference type="Gene3D" id="3.40.1530.20">
    <property type="entry name" value="Protein of unknown function (DUF1491)"/>
    <property type="match status" value="1"/>
</dbReference>
<dbReference type="AlphaFoldDB" id="A0A3G9G6F3"/>
<organism evidence="1 2">
    <name type="scientific">Asticcacaulis excentricus</name>
    <dbReference type="NCBI Taxonomy" id="78587"/>
    <lineage>
        <taxon>Bacteria</taxon>
        <taxon>Pseudomonadati</taxon>
        <taxon>Pseudomonadota</taxon>
        <taxon>Alphaproteobacteria</taxon>
        <taxon>Caulobacterales</taxon>
        <taxon>Caulobacteraceae</taxon>
        <taxon>Asticcacaulis</taxon>
    </lineage>
</organism>
<evidence type="ECO:0000313" key="2">
    <source>
        <dbReference type="Proteomes" id="UP000278756"/>
    </source>
</evidence>
<proteinExistence type="predicted"/>
<reference evidence="2" key="1">
    <citation type="journal article" date="2017" name="Biotechnol. Biofuels">
        <title>Evaluation of environmental bacterial communities as a factor affecting the growth of duckweed Lemna minor.</title>
        <authorList>
            <person name="Ishizawa H."/>
            <person name="Kuroda M."/>
            <person name="Morikawa M."/>
            <person name="Ike M."/>
        </authorList>
    </citation>
    <scope>NUCLEOTIDE SEQUENCE [LARGE SCALE GENOMIC DNA]</scope>
    <source>
        <strain evidence="2">M6</strain>
    </source>
</reference>
<name>A0A3G9G6F3_9CAUL</name>
<gene>
    <name evidence="1" type="ORF">EM6_2126</name>
</gene>